<keyword evidence="5" id="KW-1185">Reference proteome</keyword>
<feature type="domain" description="DhaK" evidence="3">
    <location>
        <begin position="13"/>
        <end position="256"/>
    </location>
</feature>
<dbReference type="Gene3D" id="3.40.50.10440">
    <property type="entry name" value="Dihydroxyacetone kinase, domain 1"/>
    <property type="match status" value="1"/>
</dbReference>
<reference evidence="4 5" key="1">
    <citation type="journal article" date="2024" name="BMC Genomics">
        <title>De novo assembly and annotation of Popillia japonica's genome with initial clues to its potential as an invasive pest.</title>
        <authorList>
            <person name="Cucini C."/>
            <person name="Boschi S."/>
            <person name="Funari R."/>
            <person name="Cardaioli E."/>
            <person name="Iannotti N."/>
            <person name="Marturano G."/>
            <person name="Paoli F."/>
            <person name="Bruttini M."/>
            <person name="Carapelli A."/>
            <person name="Frati F."/>
            <person name="Nardi F."/>
        </authorList>
    </citation>
    <scope>NUCLEOTIDE SEQUENCE [LARGE SCALE GENOMIC DNA]</scope>
    <source>
        <strain evidence="4">DMR45628</strain>
    </source>
</reference>
<comment type="catalytic activity">
    <reaction evidence="1">
        <text>D-glyceraldehyde + ATP = D-glyceraldehyde 3-phosphate + ADP + H(+)</text>
        <dbReference type="Rhea" id="RHEA:13941"/>
        <dbReference type="ChEBI" id="CHEBI:15378"/>
        <dbReference type="ChEBI" id="CHEBI:17378"/>
        <dbReference type="ChEBI" id="CHEBI:30616"/>
        <dbReference type="ChEBI" id="CHEBI:59776"/>
        <dbReference type="ChEBI" id="CHEBI:456216"/>
        <dbReference type="EC" id="2.7.1.28"/>
    </reaction>
</comment>
<dbReference type="GO" id="GO:0005829">
    <property type="term" value="C:cytosol"/>
    <property type="evidence" value="ECO:0007669"/>
    <property type="project" value="TreeGrafter"/>
</dbReference>
<accession>A0AAW1MA77</accession>
<evidence type="ECO:0000313" key="5">
    <source>
        <dbReference type="Proteomes" id="UP001458880"/>
    </source>
</evidence>
<dbReference type="FunFam" id="3.40.50.10440:FF:000001">
    <property type="entry name" value="Dihydroxyacetone kinase, DhaK subunit"/>
    <property type="match status" value="1"/>
</dbReference>
<dbReference type="PROSITE" id="PS51481">
    <property type="entry name" value="DHAK"/>
    <property type="match status" value="1"/>
</dbReference>
<name>A0AAW1MA77_POPJA</name>
<dbReference type="PANTHER" id="PTHR28629">
    <property type="entry name" value="TRIOKINASE/FMN CYCLASE"/>
    <property type="match status" value="1"/>
</dbReference>
<dbReference type="InterPro" id="IPR004006">
    <property type="entry name" value="DhaK_dom"/>
</dbReference>
<dbReference type="GO" id="GO:0004371">
    <property type="term" value="F:glycerone kinase activity"/>
    <property type="evidence" value="ECO:0007669"/>
    <property type="project" value="UniProtKB-EC"/>
</dbReference>
<protein>
    <submittedName>
        <fullName evidence="4">Dak1 domain</fullName>
    </submittedName>
</protein>
<gene>
    <name evidence="4" type="ORF">QE152_g8256</name>
</gene>
<dbReference type="EMBL" id="JASPKY010000065">
    <property type="protein sequence ID" value="KAK9743858.1"/>
    <property type="molecule type" value="Genomic_DNA"/>
</dbReference>
<dbReference type="Proteomes" id="UP001458880">
    <property type="component" value="Unassembled WGS sequence"/>
</dbReference>
<organism evidence="4 5">
    <name type="scientific">Popillia japonica</name>
    <name type="common">Japanese beetle</name>
    <dbReference type="NCBI Taxonomy" id="7064"/>
    <lineage>
        <taxon>Eukaryota</taxon>
        <taxon>Metazoa</taxon>
        <taxon>Ecdysozoa</taxon>
        <taxon>Arthropoda</taxon>
        <taxon>Hexapoda</taxon>
        <taxon>Insecta</taxon>
        <taxon>Pterygota</taxon>
        <taxon>Neoptera</taxon>
        <taxon>Endopterygota</taxon>
        <taxon>Coleoptera</taxon>
        <taxon>Polyphaga</taxon>
        <taxon>Scarabaeiformia</taxon>
        <taxon>Scarabaeidae</taxon>
        <taxon>Rutelinae</taxon>
        <taxon>Popillia</taxon>
    </lineage>
</organism>
<evidence type="ECO:0000259" key="3">
    <source>
        <dbReference type="PROSITE" id="PS51481"/>
    </source>
</evidence>
<dbReference type="Pfam" id="PF02733">
    <property type="entry name" value="Dak1"/>
    <property type="match status" value="1"/>
</dbReference>
<dbReference type="GO" id="GO:0019563">
    <property type="term" value="P:glycerol catabolic process"/>
    <property type="evidence" value="ECO:0007669"/>
    <property type="project" value="TreeGrafter"/>
</dbReference>
<proteinExistence type="predicted"/>
<dbReference type="PANTHER" id="PTHR28629:SF4">
    <property type="entry name" value="TRIOKINASE_FMN CYCLASE"/>
    <property type="match status" value="1"/>
</dbReference>
<dbReference type="SUPFAM" id="SSF82549">
    <property type="entry name" value="DAK1/DegV-like"/>
    <property type="match status" value="1"/>
</dbReference>
<evidence type="ECO:0000313" key="4">
    <source>
        <dbReference type="EMBL" id="KAK9743858.1"/>
    </source>
</evidence>
<dbReference type="AlphaFoldDB" id="A0AAW1MA77"/>
<comment type="catalytic activity">
    <reaction evidence="2">
        <text>dihydroxyacetone + ATP = dihydroxyacetone phosphate + ADP + H(+)</text>
        <dbReference type="Rhea" id="RHEA:15773"/>
        <dbReference type="ChEBI" id="CHEBI:15378"/>
        <dbReference type="ChEBI" id="CHEBI:16016"/>
        <dbReference type="ChEBI" id="CHEBI:30616"/>
        <dbReference type="ChEBI" id="CHEBI:57642"/>
        <dbReference type="ChEBI" id="CHEBI:456216"/>
        <dbReference type="EC" id="2.7.1.29"/>
    </reaction>
</comment>
<evidence type="ECO:0000256" key="2">
    <source>
        <dbReference type="ARBA" id="ARBA00048898"/>
    </source>
</evidence>
<evidence type="ECO:0000256" key="1">
    <source>
        <dbReference type="ARBA" id="ARBA00047974"/>
    </source>
</evidence>
<comment type="caution">
    <text evidence="4">The sequence shown here is derived from an EMBL/GenBank/DDBJ whole genome shotgun (WGS) entry which is preliminary data.</text>
</comment>
<dbReference type="GO" id="GO:0050354">
    <property type="term" value="F:triokinase activity"/>
    <property type="evidence" value="ECO:0007669"/>
    <property type="project" value="UniProtKB-EC"/>
</dbReference>
<sequence>MFAVSQTQKFINNPSTVSREALIGLIAPHANVGLLDTGRVVIRRDHNEMQEVKIVSGGPSGHEPAFAGFVGKGMLTAAIQGDVFTSPPASEILHMIRELSNEESSGILIIIPNNSSDRLNFGLAVERAVNEGIHVNLIMVSDDCTHFKPKEGRGLCGAFLLQKIASAMAASGLGLQEIYAKCNELKNDIFSLLITVKPCSSKEKGVCESCKTIFAKNEMEIGAGLHGEKGPIKMSITAVEYDRHQKWKNIFLVKNY</sequence>
<dbReference type="InterPro" id="IPR050861">
    <property type="entry name" value="Dihydroxyacetone_Kinase"/>
</dbReference>